<evidence type="ECO:0000313" key="4">
    <source>
        <dbReference type="WBParaSite" id="ECPE_0001809301-mRNA-1"/>
    </source>
</evidence>
<name>A0A183BFR0_9TREM</name>
<feature type="region of interest" description="Disordered" evidence="1">
    <location>
        <begin position="137"/>
        <end position="164"/>
    </location>
</feature>
<dbReference type="PANTHER" id="PTHR12296:SF16">
    <property type="entry name" value="C-MYC PROMOTER-BINDING PROTEIN"/>
    <property type="match status" value="1"/>
</dbReference>
<dbReference type="WBParaSite" id="ECPE_0001809301-mRNA-1">
    <property type="protein sequence ID" value="ECPE_0001809301-mRNA-1"/>
    <property type="gene ID" value="ECPE_0001809301"/>
</dbReference>
<sequence>LISARLVKCFVTDYEQQTIPKIKYLSIVNFFAAGGESQGRIIQRFPTKSWEDYPYEFHLEAFCQPCGWQLVPNRLPPTFFVANLTDVVGNPYFAACLTFHEAVTPQQLNATERIALLNNRRTTTQISHMANGSVHHVRLAPPKTSPTSSSLHSSESVGSSDMGHLSQRSRASATGLHQSHLDHGDPNLIRPAELYAPKCLVLLARHNHFDVLKVSLCFSIVIYCFLVFILNRLIRTRQSTCSYMLLLLLLLTSFAPLIASASL</sequence>
<dbReference type="AlphaFoldDB" id="A0A183BFR0"/>
<dbReference type="InterPro" id="IPR037516">
    <property type="entry name" value="Tripartite_DENN"/>
</dbReference>
<feature type="domain" description="UDENN" evidence="3">
    <location>
        <begin position="23"/>
        <end position="263"/>
    </location>
</feature>
<dbReference type="Pfam" id="PF03456">
    <property type="entry name" value="uDENN"/>
    <property type="match status" value="1"/>
</dbReference>
<dbReference type="SMART" id="SM00800">
    <property type="entry name" value="uDENN"/>
    <property type="match status" value="1"/>
</dbReference>
<dbReference type="GO" id="GO:0005085">
    <property type="term" value="F:guanyl-nucleotide exchange factor activity"/>
    <property type="evidence" value="ECO:0007669"/>
    <property type="project" value="UniProtKB-ARBA"/>
</dbReference>
<feature type="compositionally biased region" description="Low complexity" evidence="1">
    <location>
        <begin position="145"/>
        <end position="160"/>
    </location>
</feature>
<dbReference type="InterPro" id="IPR005113">
    <property type="entry name" value="uDENN_dom"/>
</dbReference>
<reference evidence="4" key="1">
    <citation type="submission" date="2016-06" db="UniProtKB">
        <authorList>
            <consortium name="WormBaseParasite"/>
        </authorList>
    </citation>
    <scope>IDENTIFICATION</scope>
</reference>
<keyword evidence="2" id="KW-0812">Transmembrane</keyword>
<dbReference type="InterPro" id="IPR051696">
    <property type="entry name" value="DENN_Domain_GEFs"/>
</dbReference>
<evidence type="ECO:0000256" key="2">
    <source>
        <dbReference type="SAM" id="Phobius"/>
    </source>
</evidence>
<protein>
    <submittedName>
        <fullName evidence="4">UDENN domain-containing protein</fullName>
    </submittedName>
</protein>
<dbReference type="PROSITE" id="PS50211">
    <property type="entry name" value="DENN"/>
    <property type="match status" value="1"/>
</dbReference>
<dbReference type="GO" id="GO:0032483">
    <property type="term" value="P:regulation of Rab protein signal transduction"/>
    <property type="evidence" value="ECO:0007669"/>
    <property type="project" value="TreeGrafter"/>
</dbReference>
<proteinExistence type="predicted"/>
<dbReference type="PANTHER" id="PTHR12296">
    <property type="entry name" value="DENN DOMAIN-CONTAINING PROTEIN 4"/>
    <property type="match status" value="1"/>
</dbReference>
<dbReference type="Gene3D" id="3.30.450.200">
    <property type="match status" value="1"/>
</dbReference>
<keyword evidence="2" id="KW-1133">Transmembrane helix</keyword>
<evidence type="ECO:0000256" key="1">
    <source>
        <dbReference type="SAM" id="MobiDB-lite"/>
    </source>
</evidence>
<keyword evidence="2" id="KW-0472">Membrane</keyword>
<feature type="transmembrane region" description="Helical" evidence="2">
    <location>
        <begin position="242"/>
        <end position="261"/>
    </location>
</feature>
<accession>A0A183BFR0</accession>
<evidence type="ECO:0000259" key="3">
    <source>
        <dbReference type="PROSITE" id="PS50211"/>
    </source>
</evidence>
<organism evidence="4">
    <name type="scientific">Echinostoma caproni</name>
    <dbReference type="NCBI Taxonomy" id="27848"/>
    <lineage>
        <taxon>Eukaryota</taxon>
        <taxon>Metazoa</taxon>
        <taxon>Spiralia</taxon>
        <taxon>Lophotrochozoa</taxon>
        <taxon>Platyhelminthes</taxon>
        <taxon>Trematoda</taxon>
        <taxon>Digenea</taxon>
        <taxon>Plagiorchiida</taxon>
        <taxon>Echinostomata</taxon>
        <taxon>Echinostomatoidea</taxon>
        <taxon>Echinostomatidae</taxon>
        <taxon>Echinostoma</taxon>
    </lineage>
</organism>
<dbReference type="GO" id="GO:0031410">
    <property type="term" value="C:cytoplasmic vesicle"/>
    <property type="evidence" value="ECO:0007669"/>
    <property type="project" value="TreeGrafter"/>
</dbReference>
<feature type="transmembrane region" description="Helical" evidence="2">
    <location>
        <begin position="211"/>
        <end position="230"/>
    </location>
</feature>